<dbReference type="GO" id="GO:0015087">
    <property type="term" value="F:cobalt ion transmembrane transporter activity"/>
    <property type="evidence" value="ECO:0007669"/>
    <property type="project" value="TreeGrafter"/>
</dbReference>
<gene>
    <name evidence="9" type="ORF">COT82_01550</name>
</gene>
<evidence type="ECO:0000313" key="9">
    <source>
        <dbReference type="EMBL" id="PIT96716.1"/>
    </source>
</evidence>
<dbReference type="PANTHER" id="PTHR46494:SF1">
    <property type="entry name" value="CORA FAMILY METAL ION TRANSPORTER (EUROFUNG)"/>
    <property type="match status" value="1"/>
</dbReference>
<feature type="transmembrane region" description="Helical" evidence="8">
    <location>
        <begin position="246"/>
        <end position="268"/>
    </location>
</feature>
<evidence type="ECO:0000256" key="2">
    <source>
        <dbReference type="ARBA" id="ARBA00009765"/>
    </source>
</evidence>
<accession>A0A2M6WVI7</accession>
<dbReference type="EMBL" id="PFAA01000031">
    <property type="protein sequence ID" value="PIT96716.1"/>
    <property type="molecule type" value="Genomic_DNA"/>
</dbReference>
<dbReference type="Gene3D" id="3.30.460.20">
    <property type="entry name" value="CorA soluble domain-like"/>
    <property type="match status" value="1"/>
</dbReference>
<name>A0A2M6WVI7_9BACT</name>
<dbReference type="InterPro" id="IPR045861">
    <property type="entry name" value="CorA_cytoplasmic_dom"/>
</dbReference>
<dbReference type="SUPFAM" id="SSF143865">
    <property type="entry name" value="CorA soluble domain-like"/>
    <property type="match status" value="1"/>
</dbReference>
<evidence type="ECO:0000256" key="4">
    <source>
        <dbReference type="ARBA" id="ARBA00022475"/>
    </source>
</evidence>
<evidence type="ECO:0000256" key="6">
    <source>
        <dbReference type="ARBA" id="ARBA00022989"/>
    </source>
</evidence>
<comment type="caution">
    <text evidence="9">The sequence shown here is derived from an EMBL/GenBank/DDBJ whole genome shotgun (WGS) entry which is preliminary data.</text>
</comment>
<evidence type="ECO:0000256" key="3">
    <source>
        <dbReference type="ARBA" id="ARBA00022448"/>
    </source>
</evidence>
<sequence length="304" mass="35579">MLTRYTHNNVTWIDLESPTKEEVHKVMEEYLIYPIVAEELLMPTMKPKVDVYDNYIYIILHFPAFRHTHGSEQNQEVDFIVGKDFIITTRYDTIDPLHKFSKVFEVNSILDKSGIGKHAGYIFFFMIKKLYKALEHELEYIDDALETIEFDIFSGHEKEMVVSLSIVSKDLLNFKQALRLHRDVLESFEIAGLKFFGNLFSHEIKSIIGEYYRINSTIGAHIDSMRELRETNNSLVSTKQNEVMKVLTIMAFVTFPLSLIASIFGMNTDYLPIVGYTNDFWIVMSVMLIFTISIFILFKYKKWL</sequence>
<dbReference type="GO" id="GO:0000287">
    <property type="term" value="F:magnesium ion binding"/>
    <property type="evidence" value="ECO:0007669"/>
    <property type="project" value="TreeGrafter"/>
</dbReference>
<feature type="transmembrane region" description="Helical" evidence="8">
    <location>
        <begin position="280"/>
        <end position="298"/>
    </location>
</feature>
<dbReference type="Pfam" id="PF01544">
    <property type="entry name" value="CorA"/>
    <property type="match status" value="1"/>
</dbReference>
<keyword evidence="7 8" id="KW-0472">Membrane</keyword>
<dbReference type="GO" id="GO:0005886">
    <property type="term" value="C:plasma membrane"/>
    <property type="evidence" value="ECO:0007669"/>
    <property type="project" value="UniProtKB-SubCell"/>
</dbReference>
<comment type="subcellular location">
    <subcellularLocation>
        <location evidence="1">Cell membrane</location>
        <topology evidence="1">Multi-pass membrane protein</topology>
    </subcellularLocation>
</comment>
<dbReference type="GO" id="GO:0015095">
    <property type="term" value="F:magnesium ion transmembrane transporter activity"/>
    <property type="evidence" value="ECO:0007669"/>
    <property type="project" value="TreeGrafter"/>
</dbReference>
<organism evidence="9 10">
    <name type="scientific">Candidatus Campbellbacteria bacterium CG10_big_fil_rev_8_21_14_0_10_35_52</name>
    <dbReference type="NCBI Taxonomy" id="1974527"/>
    <lineage>
        <taxon>Bacteria</taxon>
        <taxon>Candidatus Campbelliibacteriota</taxon>
    </lineage>
</organism>
<dbReference type="AlphaFoldDB" id="A0A2M6WVI7"/>
<evidence type="ECO:0000256" key="7">
    <source>
        <dbReference type="ARBA" id="ARBA00023136"/>
    </source>
</evidence>
<comment type="similarity">
    <text evidence="2">Belongs to the CorA metal ion transporter (MIT) (TC 1.A.35) family.</text>
</comment>
<evidence type="ECO:0000313" key="10">
    <source>
        <dbReference type="Proteomes" id="UP000230481"/>
    </source>
</evidence>
<evidence type="ECO:0008006" key="11">
    <source>
        <dbReference type="Google" id="ProtNLM"/>
    </source>
</evidence>
<keyword evidence="3" id="KW-0813">Transport</keyword>
<keyword evidence="4" id="KW-1003">Cell membrane</keyword>
<dbReference type="Gene3D" id="1.20.58.340">
    <property type="entry name" value="Magnesium transport protein CorA, transmembrane region"/>
    <property type="match status" value="2"/>
</dbReference>
<evidence type="ECO:0000256" key="1">
    <source>
        <dbReference type="ARBA" id="ARBA00004651"/>
    </source>
</evidence>
<dbReference type="InterPro" id="IPR002523">
    <property type="entry name" value="MgTranspt_CorA/ZnTranspt_ZntB"/>
</dbReference>
<keyword evidence="6 8" id="KW-1133">Transmembrane helix</keyword>
<reference evidence="10" key="1">
    <citation type="submission" date="2017-09" db="EMBL/GenBank/DDBJ databases">
        <title>Depth-based differentiation of microbial function through sediment-hosted aquifers and enrichment of novel symbionts in the deep terrestrial subsurface.</title>
        <authorList>
            <person name="Probst A.J."/>
            <person name="Ladd B."/>
            <person name="Jarett J.K."/>
            <person name="Geller-Mcgrath D.E."/>
            <person name="Sieber C.M.K."/>
            <person name="Emerson J.B."/>
            <person name="Anantharaman K."/>
            <person name="Thomas B.C."/>
            <person name="Malmstrom R."/>
            <person name="Stieglmeier M."/>
            <person name="Klingl A."/>
            <person name="Woyke T."/>
            <person name="Ryan C.M."/>
            <person name="Banfield J.F."/>
        </authorList>
    </citation>
    <scope>NUCLEOTIDE SEQUENCE [LARGE SCALE GENOMIC DNA]</scope>
</reference>
<evidence type="ECO:0000256" key="8">
    <source>
        <dbReference type="SAM" id="Phobius"/>
    </source>
</evidence>
<dbReference type="GO" id="GO:0050897">
    <property type="term" value="F:cobalt ion binding"/>
    <property type="evidence" value="ECO:0007669"/>
    <property type="project" value="TreeGrafter"/>
</dbReference>
<dbReference type="InterPro" id="IPR045863">
    <property type="entry name" value="CorA_TM1_TM2"/>
</dbReference>
<proteinExistence type="inferred from homology"/>
<dbReference type="Proteomes" id="UP000230481">
    <property type="component" value="Unassembled WGS sequence"/>
</dbReference>
<evidence type="ECO:0000256" key="5">
    <source>
        <dbReference type="ARBA" id="ARBA00022692"/>
    </source>
</evidence>
<protein>
    <recommendedName>
        <fullName evidence="11">Magnesium transporter</fullName>
    </recommendedName>
</protein>
<dbReference type="PANTHER" id="PTHR46494">
    <property type="entry name" value="CORA FAMILY METAL ION TRANSPORTER (EUROFUNG)"/>
    <property type="match status" value="1"/>
</dbReference>
<dbReference type="SUPFAM" id="SSF144083">
    <property type="entry name" value="Magnesium transport protein CorA, transmembrane region"/>
    <property type="match status" value="1"/>
</dbReference>
<keyword evidence="5 8" id="KW-0812">Transmembrane</keyword>